<evidence type="ECO:0000256" key="7">
    <source>
        <dbReference type="ARBA" id="ARBA00073264"/>
    </source>
</evidence>
<dbReference type="FunFam" id="3.90.70.130:FF:000001">
    <property type="entry name" value="Probable Ufm1-specific protease 2"/>
    <property type="match status" value="1"/>
</dbReference>
<evidence type="ECO:0000259" key="8">
    <source>
        <dbReference type="Pfam" id="PF07910"/>
    </source>
</evidence>
<feature type="domain" description="UFSP2 second" evidence="9">
    <location>
        <begin position="160"/>
        <end position="369"/>
    </location>
</feature>
<feature type="domain" description="UFSP1/2/DUB catalytic" evidence="8">
    <location>
        <begin position="393"/>
        <end position="570"/>
    </location>
</feature>
<reference evidence="13" key="1">
    <citation type="submission" date="2012-05" db="EMBL/GenBank/DDBJ databases">
        <title>Whole Genome Assembly of Lutzomyia longipalpis.</title>
        <authorList>
            <person name="Richards S."/>
            <person name="Qu C."/>
            <person name="Dillon R."/>
            <person name="Worley K."/>
            <person name="Scherer S."/>
            <person name="Batterton M."/>
            <person name="Taylor A."/>
            <person name="Hawes A."/>
            <person name="Hernandez B."/>
            <person name="Kovar C."/>
            <person name="Mandapat C."/>
            <person name="Pham C."/>
            <person name="Qu C."/>
            <person name="Jing C."/>
            <person name="Bess C."/>
            <person name="Bandaranaike D."/>
            <person name="Ngo D."/>
            <person name="Ongeri F."/>
            <person name="Arias F."/>
            <person name="Lara F."/>
            <person name="Weissenberger G."/>
            <person name="Kamau G."/>
            <person name="Han H."/>
            <person name="Shen H."/>
            <person name="Dinh H."/>
            <person name="Khalil I."/>
            <person name="Jones J."/>
            <person name="Shafer J."/>
            <person name="Jayaseelan J."/>
            <person name="Quiroz J."/>
            <person name="Blankenburg K."/>
            <person name="Nguyen L."/>
            <person name="Jackson L."/>
            <person name="Francisco L."/>
            <person name="Tang L.-Y."/>
            <person name="Pu L.-L."/>
            <person name="Perales L."/>
            <person name="Lorensuhewa L."/>
            <person name="Munidasa M."/>
            <person name="Coyle M."/>
            <person name="Taylor M."/>
            <person name="Puazo M."/>
            <person name="Firestine M."/>
            <person name="Scheel M."/>
            <person name="Javaid M."/>
            <person name="Wang M."/>
            <person name="Li M."/>
            <person name="Tabassum N."/>
            <person name="Saada N."/>
            <person name="Osuji N."/>
            <person name="Aqrawi P."/>
            <person name="Fu Q."/>
            <person name="Thornton R."/>
            <person name="Raj R."/>
            <person name="Goodspeed R."/>
            <person name="Mata R."/>
            <person name="Najjar R."/>
            <person name="Gubbala S."/>
            <person name="Lee S."/>
            <person name="Denson S."/>
            <person name="Patil S."/>
            <person name="Macmil S."/>
            <person name="Qi S."/>
            <person name="Matskevitch T."/>
            <person name="Palculict T."/>
            <person name="Mathew T."/>
            <person name="Vee V."/>
            <person name="Velamala V."/>
            <person name="Korchina V."/>
            <person name="Cai W."/>
            <person name="Liu W."/>
            <person name="Dai W."/>
            <person name="Zou X."/>
            <person name="Zhu Y."/>
            <person name="Zhang Y."/>
            <person name="Wu Y.-Q."/>
            <person name="Xin Y."/>
            <person name="Nazarath L."/>
            <person name="Kovar C."/>
            <person name="Han Y."/>
            <person name="Muzny D."/>
            <person name="Gibbs R."/>
        </authorList>
    </citation>
    <scope>NUCLEOTIDE SEQUENCE [LARGE SCALE GENOMIC DNA]</scope>
    <source>
        <strain evidence="13">Jacobina</strain>
    </source>
</reference>
<dbReference type="SUPFAM" id="SSF54001">
    <property type="entry name" value="Cysteine proteinases"/>
    <property type="match status" value="1"/>
</dbReference>
<dbReference type="Gene3D" id="3.90.70.130">
    <property type="match status" value="1"/>
</dbReference>
<sequence>MYYGEGGSDIPIRLKSIKTPFRGCLYGVEQHDLRIILGFTVCLPPDDDSSIFFKASRELEDITNNLPAGVEFCGYITAEEEEPDATKLLVCNDIDDSVLVTCSLNEEQKARAGKVANGKFKEIPYEILENAELLEKFYLVRIQYNSRIFLRQTPEPAWASFEEIKENLSLGKLVFLPKDSDLFLHAKIGRSKNKLDGFPSTVADIYAKITKNPEESRGKGKKEVHLEQRVLNLETLINVTEDKNAHSKKSCLKIKFSSEKMLTLPLVLDGVALVPSKSTPSELYDLCVVALERNLALVVAGTQERIDREQDVLPLMPYNVKLNDFGHHFLCVWPVGVESSDSTLKDKRRVFHKTLGLPLTRPYFRRMNATPKADPNVLQNTHIGLKSSLPGGQQYLVHGTYGYYHYMQQKFDDSGWGCAYRSLQTIFSWFRHQGYTEKPIPSHYDIQEALVSVGDKNRAFLGSKQWIGSTEVSLCLEKFLNISSRIMFVQSGGDLAHKGAELAMHFESQGTPIMIGGGVLAHTIIGIDYNRISGEIKFLILDPHYTGAEDLSTIQQKGFCNWKTINFWDKKLKSIKTPFRGCLYGVEQHDLRIILGFTVCLPPDDDSSIFFKASRELEDITNNLPAGVEFCGYITAEEEEPDATKLLVCNDIDDSVLVTCSLNEEQKARAGKVANGKFKEIPYEILENAELLEKFYLVRIQYNSRIFLRQTPEPAWASFEEIKENLSLGKLVFLPKDSDLFLHAKIGRSKNKLDGFPSTVADIYAKITKNPEESRGKGKKEVHLEQRVLNLETLINVTEDKNAHSKKSCLKIKFSSEKMLTLPLVLDGVALVPSKSTPSELYDLCVVALERNLALVVAGTQERIDREQDVLPLMPYNVKLNDFGHHFLCVWPVGVESSDSTLKDKRRVFHKTLGLPLTRPLLSSYECHS</sequence>
<feature type="domain" description="UFSP2 second" evidence="9">
    <location>
        <begin position="718"/>
        <end position="922"/>
    </location>
</feature>
<keyword evidence="3" id="KW-0833">Ubl conjugation pathway</keyword>
<evidence type="ECO:0000256" key="1">
    <source>
        <dbReference type="ARBA" id="ARBA00008552"/>
    </source>
</evidence>
<reference evidence="12" key="3">
    <citation type="submission" date="2020-05" db="UniProtKB">
        <authorList>
            <consortium name="EnsemblMetazoa"/>
        </authorList>
    </citation>
    <scope>IDENTIFICATION</scope>
    <source>
        <strain evidence="12">Jacobina</strain>
    </source>
</reference>
<evidence type="ECO:0000313" key="12">
    <source>
        <dbReference type="EnsemblMetazoa" id="LLOJ009443-PA"/>
    </source>
</evidence>
<dbReference type="EMBL" id="GITU01009896">
    <property type="protein sequence ID" value="MBC1178599.1"/>
    <property type="molecule type" value="Transcribed_RNA"/>
</dbReference>
<evidence type="ECO:0000256" key="2">
    <source>
        <dbReference type="ARBA" id="ARBA00022670"/>
    </source>
</evidence>
<dbReference type="GO" id="GO:0005783">
    <property type="term" value="C:endoplasmic reticulum"/>
    <property type="evidence" value="ECO:0007669"/>
    <property type="project" value="TreeGrafter"/>
</dbReference>
<dbReference type="EMBL" id="AJWK01032772">
    <property type="status" value="NOT_ANNOTATED_CDS"/>
    <property type="molecule type" value="Genomic_DNA"/>
</dbReference>
<dbReference type="VEuPathDB" id="VectorBase:LLONM1_010475"/>
<dbReference type="InterPro" id="IPR038765">
    <property type="entry name" value="Papain-like_cys_pep_sf"/>
</dbReference>
<evidence type="ECO:0000256" key="3">
    <source>
        <dbReference type="ARBA" id="ARBA00022786"/>
    </source>
</evidence>
<evidence type="ECO:0000256" key="4">
    <source>
        <dbReference type="ARBA" id="ARBA00022801"/>
    </source>
</evidence>
<name>A0A1B0CWQ9_LUTLO</name>
<keyword evidence="5" id="KW-0788">Thiol protease</keyword>
<dbReference type="PANTHER" id="PTHR48153">
    <property type="entry name" value="UFM1-SPECIFIC PROTEASE 2"/>
    <property type="match status" value="1"/>
</dbReference>
<comment type="similarity">
    <text evidence="1">Belongs to the peptidase C78 family.</text>
</comment>
<dbReference type="Pfam" id="PF20908">
    <property type="entry name" value="UfSP2_N"/>
    <property type="match status" value="2"/>
</dbReference>
<dbReference type="AlphaFoldDB" id="A0A1B0CWQ9"/>
<evidence type="ECO:0000256" key="5">
    <source>
        <dbReference type="ARBA" id="ARBA00022807"/>
    </source>
</evidence>
<organism evidence="12 13">
    <name type="scientific">Lutzomyia longipalpis</name>
    <name type="common">Sand fly</name>
    <dbReference type="NCBI Taxonomy" id="7200"/>
    <lineage>
        <taxon>Eukaryota</taxon>
        <taxon>Metazoa</taxon>
        <taxon>Ecdysozoa</taxon>
        <taxon>Arthropoda</taxon>
        <taxon>Hexapoda</taxon>
        <taxon>Insecta</taxon>
        <taxon>Pterygota</taxon>
        <taxon>Neoptera</taxon>
        <taxon>Endopterygota</taxon>
        <taxon>Diptera</taxon>
        <taxon>Nematocera</taxon>
        <taxon>Psychodoidea</taxon>
        <taxon>Psychodidae</taxon>
        <taxon>Lutzomyia</taxon>
        <taxon>Lutzomyia</taxon>
    </lineage>
</organism>
<evidence type="ECO:0000313" key="11">
    <source>
        <dbReference type="EMBL" id="MBC1178599.1"/>
    </source>
</evidence>
<comment type="function">
    <text evidence="6">Thiol protease which recognizes and hydrolyzes the peptide bond at the C-terminal Gly of UFM1, a ubiquitin-like modifier protein bound to a number of target proteins. Does not hydrolyze SUMO1 or ISG15 ubiquitin-like proteins.</text>
</comment>
<keyword evidence="2 11" id="KW-0645">Protease</keyword>
<evidence type="ECO:0000259" key="10">
    <source>
        <dbReference type="Pfam" id="PF26560"/>
    </source>
</evidence>
<evidence type="ECO:0000259" key="9">
    <source>
        <dbReference type="Pfam" id="PF20908"/>
    </source>
</evidence>
<dbReference type="Proteomes" id="UP000092461">
    <property type="component" value="Unassembled WGS sequence"/>
</dbReference>
<dbReference type="EnsemblMetazoa" id="LLOJ009443-RA">
    <property type="protein sequence ID" value="LLOJ009443-PA"/>
    <property type="gene ID" value="LLOJ009443"/>
</dbReference>
<dbReference type="InterPro" id="IPR058757">
    <property type="entry name" value="UFSP2_MPN_N"/>
</dbReference>
<dbReference type="VEuPathDB" id="VectorBase:LLOJ009443"/>
<dbReference type="GO" id="GO:0006508">
    <property type="term" value="P:proteolysis"/>
    <property type="evidence" value="ECO:0007669"/>
    <property type="project" value="UniProtKB-KW"/>
</dbReference>
<dbReference type="InterPro" id="IPR012462">
    <property type="entry name" value="UFSP1/2_DUB_cat"/>
</dbReference>
<feature type="domain" description="UFSP2 N-terminal MPN-like" evidence="10">
    <location>
        <begin position="13"/>
        <end position="133"/>
    </location>
</feature>
<reference evidence="11" key="2">
    <citation type="journal article" date="2020" name="BMC">
        <title>Leishmania infection induces a limited differential gene expression in the sand fly midgut.</title>
        <authorList>
            <person name="Coutinho-Abreu I.V."/>
            <person name="Serafim T.D."/>
            <person name="Meneses C."/>
            <person name="Kamhawi S."/>
            <person name="Oliveira F."/>
            <person name="Valenzuela J.G."/>
        </authorList>
    </citation>
    <scope>NUCLEOTIDE SEQUENCE</scope>
    <source>
        <strain evidence="11">Jacobina</strain>
        <tissue evidence="11">Midgut</tissue>
    </source>
</reference>
<dbReference type="GO" id="GO:0071567">
    <property type="term" value="F:deUFMylase activity"/>
    <property type="evidence" value="ECO:0007669"/>
    <property type="project" value="TreeGrafter"/>
</dbReference>
<evidence type="ECO:0000256" key="6">
    <source>
        <dbReference type="ARBA" id="ARBA00057559"/>
    </source>
</evidence>
<dbReference type="GO" id="GO:0005634">
    <property type="term" value="C:nucleus"/>
    <property type="evidence" value="ECO:0007669"/>
    <property type="project" value="TreeGrafter"/>
</dbReference>
<dbReference type="Pfam" id="PF07910">
    <property type="entry name" value="Peptidase_C78"/>
    <property type="match status" value="1"/>
</dbReference>
<accession>A0A1B0CWQ9</accession>
<keyword evidence="13" id="KW-1185">Reference proteome</keyword>
<keyword evidence="4" id="KW-0378">Hydrolase</keyword>
<dbReference type="Pfam" id="PF26560">
    <property type="entry name" value="UFSP2_MPN_insect"/>
    <property type="match status" value="1"/>
</dbReference>
<protein>
    <recommendedName>
        <fullName evidence="7">Probable Ufm1-specific protease 2</fullName>
    </recommendedName>
</protein>
<dbReference type="EMBL" id="AJWK01032773">
    <property type="status" value="NOT_ANNOTATED_CDS"/>
    <property type="molecule type" value="Genomic_DNA"/>
</dbReference>
<dbReference type="InterPro" id="IPR049387">
    <property type="entry name" value="UFSP2-like_2nd"/>
</dbReference>
<proteinExistence type="inferred from homology"/>
<evidence type="ECO:0000313" key="13">
    <source>
        <dbReference type="Proteomes" id="UP000092461"/>
    </source>
</evidence>
<dbReference type="PANTHER" id="PTHR48153:SF2">
    <property type="entry name" value="UFM1-SPECIFIC PROTEASE 2"/>
    <property type="match status" value="1"/>
</dbReference>